<comment type="similarity">
    <text evidence="1">Belongs to the UPF0065 (bug) family.</text>
</comment>
<dbReference type="CDD" id="cd13578">
    <property type="entry name" value="PBP2_Bug27"/>
    <property type="match status" value="1"/>
</dbReference>
<dbReference type="PANTHER" id="PTHR42928:SF5">
    <property type="entry name" value="BLR1237 PROTEIN"/>
    <property type="match status" value="1"/>
</dbReference>
<dbReference type="EMBL" id="JAHZUY010000021">
    <property type="protein sequence ID" value="MBW8269754.1"/>
    <property type="molecule type" value="Genomic_DNA"/>
</dbReference>
<evidence type="ECO:0000313" key="4">
    <source>
        <dbReference type="Proteomes" id="UP001519924"/>
    </source>
</evidence>
<dbReference type="SUPFAM" id="SSF53850">
    <property type="entry name" value="Periplasmic binding protein-like II"/>
    <property type="match status" value="1"/>
</dbReference>
<dbReference type="PANTHER" id="PTHR42928">
    <property type="entry name" value="TRICARBOXYLATE-BINDING PROTEIN"/>
    <property type="match status" value="1"/>
</dbReference>
<proteinExistence type="inferred from homology"/>
<dbReference type="Pfam" id="PF03401">
    <property type="entry name" value="TctC"/>
    <property type="match status" value="1"/>
</dbReference>
<dbReference type="InterPro" id="IPR005064">
    <property type="entry name" value="BUG"/>
</dbReference>
<evidence type="ECO:0000256" key="1">
    <source>
        <dbReference type="ARBA" id="ARBA00006987"/>
    </source>
</evidence>
<dbReference type="PIRSF" id="PIRSF017082">
    <property type="entry name" value="YflP"/>
    <property type="match status" value="1"/>
</dbReference>
<comment type="caution">
    <text evidence="3">The sequence shown here is derived from an EMBL/GenBank/DDBJ whole genome shotgun (WGS) entry which is preliminary data.</text>
</comment>
<feature type="chain" id="PRO_5047369862" evidence="2">
    <location>
        <begin position="25"/>
        <end position="329"/>
    </location>
</feature>
<sequence length="329" mass="34567">MRTPLPRRRLAAAGLLGGAAGAAAAPAAPAARYPERPVRLIVPWAPGGSTDILARVVAERLGPALGQPVVVENRSGASGNLGSDIVAKAAPDGHTILFGSMSTHAMNPALMPNMPFDGVEDFTPVALLAYVLNTMVVHPAVPARTVAEFVAHAKANPERIAYASAGPGSTNHLCAALFERMAGVRMLHVPYRGGAPAVLDTVAGQAQLLFSAGTQTLPHVRAERLRLLAVTEGRRSALLPEVPTVGETLPGYEMAVWYGCFGPRGMDPALVARLNAEINRVLALPEVTRRMAEIGVEVQNEPPEALGALLRRDAAKWGGLIRELGIRAE</sequence>
<reference evidence="3 4" key="1">
    <citation type="submission" date="2021-08" db="EMBL/GenBank/DDBJ databases">
        <title>Caldovatus sediminis gen. nov., sp. nov., a moderately thermophilic bacterium isolated from a hot spring.</title>
        <authorList>
            <person name="Hu C.-J."/>
            <person name="Li W.-J."/>
            <person name="Xian W.-D."/>
        </authorList>
    </citation>
    <scope>NUCLEOTIDE SEQUENCE [LARGE SCALE GENOMIC DNA]</scope>
    <source>
        <strain evidence="3 4">SYSU G05006</strain>
    </source>
</reference>
<dbReference type="Gene3D" id="3.40.190.150">
    <property type="entry name" value="Bordetella uptake gene, domain 1"/>
    <property type="match status" value="1"/>
</dbReference>
<dbReference type="PROSITE" id="PS51318">
    <property type="entry name" value="TAT"/>
    <property type="match status" value="1"/>
</dbReference>
<dbReference type="Proteomes" id="UP001519924">
    <property type="component" value="Unassembled WGS sequence"/>
</dbReference>
<evidence type="ECO:0000256" key="2">
    <source>
        <dbReference type="SAM" id="SignalP"/>
    </source>
</evidence>
<evidence type="ECO:0000313" key="3">
    <source>
        <dbReference type="EMBL" id="MBW8269754.1"/>
    </source>
</evidence>
<keyword evidence="4" id="KW-1185">Reference proteome</keyword>
<organism evidence="3 4">
    <name type="scientific">Caldovatus aquaticus</name>
    <dbReference type="NCBI Taxonomy" id="2865671"/>
    <lineage>
        <taxon>Bacteria</taxon>
        <taxon>Pseudomonadati</taxon>
        <taxon>Pseudomonadota</taxon>
        <taxon>Alphaproteobacteria</taxon>
        <taxon>Acetobacterales</taxon>
        <taxon>Roseomonadaceae</taxon>
        <taxon>Caldovatus</taxon>
    </lineage>
</organism>
<accession>A0ABS7F2E0</accession>
<name>A0ABS7F2E0_9PROT</name>
<protein>
    <submittedName>
        <fullName evidence="3">Tripartite tricarboxylate transporter substrate binding protein</fullName>
    </submittedName>
</protein>
<dbReference type="InterPro" id="IPR006311">
    <property type="entry name" value="TAT_signal"/>
</dbReference>
<gene>
    <name evidence="3" type="ORF">K1J50_09665</name>
</gene>
<dbReference type="InterPro" id="IPR042100">
    <property type="entry name" value="Bug_dom1"/>
</dbReference>
<dbReference type="Gene3D" id="3.40.190.10">
    <property type="entry name" value="Periplasmic binding protein-like II"/>
    <property type="match status" value="1"/>
</dbReference>
<keyword evidence="2" id="KW-0732">Signal</keyword>
<feature type="signal peptide" evidence="2">
    <location>
        <begin position="1"/>
        <end position="24"/>
    </location>
</feature>